<keyword evidence="11 16" id="KW-0472">Membrane</keyword>
<dbReference type="InterPro" id="IPR000462">
    <property type="entry name" value="CDP-OH_P_trans"/>
</dbReference>
<keyword evidence="9 16" id="KW-1133">Transmembrane helix</keyword>
<dbReference type="EC" id="2.7.8.8" evidence="4"/>
<dbReference type="OrthoDB" id="9777147at2"/>
<keyword evidence="13" id="KW-1208">Phospholipid metabolism</keyword>
<feature type="transmembrane region" description="Helical" evidence="16">
    <location>
        <begin position="96"/>
        <end position="115"/>
    </location>
</feature>
<dbReference type="GO" id="GO:0012505">
    <property type="term" value="C:endomembrane system"/>
    <property type="evidence" value="ECO:0007669"/>
    <property type="project" value="UniProtKB-SubCell"/>
</dbReference>
<sequence precursor="true">MKNFKGTLPNILTLLNLSLGVIAILLAVNAEKNNYNQLFQASLLVIIAALTDRFDGKVARLLDVTSDLGKELDSLSDLISFGVAPIIIAWKINDYSYLGILGYLIAVIFPVAGAYRLARYNISVFDNVFRGIPITIAGAFISIMNLYTCFSMLRNKYSQINSYILIGMVIVLSFLMVSKIKFKKI</sequence>
<dbReference type="NCBIfam" id="TIGR00473">
    <property type="entry name" value="pssA"/>
    <property type="match status" value="1"/>
</dbReference>
<evidence type="ECO:0000256" key="1">
    <source>
        <dbReference type="ARBA" id="ARBA00000287"/>
    </source>
</evidence>
<dbReference type="InterPro" id="IPR004533">
    <property type="entry name" value="CDP-diaglyc--ser_O-PTrfase"/>
</dbReference>
<protein>
    <recommendedName>
        <fullName evidence="5">CDP-diacylglycerol--serine O-phosphatidyltransferase</fullName>
        <ecNumber evidence="4">2.7.8.8</ecNumber>
    </recommendedName>
    <alternativeName>
        <fullName evidence="14">Phosphatidylserine synthase</fullName>
    </alternativeName>
</protein>
<keyword evidence="18" id="KW-1185">Reference proteome</keyword>
<accession>A0A0L6JWG0</accession>
<evidence type="ECO:0000256" key="3">
    <source>
        <dbReference type="ARBA" id="ARBA00010441"/>
    </source>
</evidence>
<evidence type="ECO:0000256" key="8">
    <source>
        <dbReference type="ARBA" id="ARBA00022692"/>
    </source>
</evidence>
<dbReference type="PANTHER" id="PTHR14269">
    <property type="entry name" value="CDP-DIACYLGLYCEROL--GLYCEROL-3-PHOSPHATE 3-PHOSPHATIDYLTRANSFERASE-RELATED"/>
    <property type="match status" value="1"/>
</dbReference>
<organism evidence="17 18">
    <name type="scientific">Pseudobacteroides cellulosolvens ATCC 35603 = DSM 2933</name>
    <dbReference type="NCBI Taxonomy" id="398512"/>
    <lineage>
        <taxon>Bacteria</taxon>
        <taxon>Bacillati</taxon>
        <taxon>Bacillota</taxon>
        <taxon>Clostridia</taxon>
        <taxon>Eubacteriales</taxon>
        <taxon>Oscillospiraceae</taxon>
        <taxon>Pseudobacteroides</taxon>
    </lineage>
</organism>
<evidence type="ECO:0000256" key="9">
    <source>
        <dbReference type="ARBA" id="ARBA00022989"/>
    </source>
</evidence>
<feature type="transmembrane region" description="Helical" evidence="16">
    <location>
        <begin position="127"/>
        <end position="148"/>
    </location>
</feature>
<evidence type="ECO:0000256" key="13">
    <source>
        <dbReference type="ARBA" id="ARBA00023264"/>
    </source>
</evidence>
<evidence type="ECO:0000256" key="12">
    <source>
        <dbReference type="ARBA" id="ARBA00023209"/>
    </source>
</evidence>
<dbReference type="GO" id="GO:0016020">
    <property type="term" value="C:membrane"/>
    <property type="evidence" value="ECO:0007669"/>
    <property type="project" value="InterPro"/>
</dbReference>
<dbReference type="eggNOG" id="COG1183">
    <property type="taxonomic scope" value="Bacteria"/>
</dbReference>
<evidence type="ECO:0000256" key="14">
    <source>
        <dbReference type="ARBA" id="ARBA00032361"/>
    </source>
</evidence>
<evidence type="ECO:0000256" key="11">
    <source>
        <dbReference type="ARBA" id="ARBA00023136"/>
    </source>
</evidence>
<keyword evidence="12" id="KW-0594">Phospholipid biosynthesis</keyword>
<evidence type="ECO:0000256" key="16">
    <source>
        <dbReference type="SAM" id="Phobius"/>
    </source>
</evidence>
<dbReference type="Proteomes" id="UP000036923">
    <property type="component" value="Unassembled WGS sequence"/>
</dbReference>
<dbReference type="GO" id="GO:0003882">
    <property type="term" value="F:CDP-diacylglycerol-serine O-phosphatidyltransferase activity"/>
    <property type="evidence" value="ECO:0007669"/>
    <property type="project" value="UniProtKB-EC"/>
</dbReference>
<comment type="caution">
    <text evidence="17">The sequence shown here is derived from an EMBL/GenBank/DDBJ whole genome shotgun (WGS) entry which is preliminary data.</text>
</comment>
<comment type="subcellular location">
    <subcellularLocation>
        <location evidence="2">Endomembrane system</location>
        <topology evidence="2">Multi-pass membrane protein</topology>
    </subcellularLocation>
</comment>
<dbReference type="Gene3D" id="1.20.120.1760">
    <property type="match status" value="1"/>
</dbReference>
<dbReference type="PATRIC" id="fig|398512.5.peg.5268"/>
<dbReference type="InterPro" id="IPR050324">
    <property type="entry name" value="CDP-alcohol_PTase-I"/>
</dbReference>
<dbReference type="AlphaFoldDB" id="A0A0L6JWG0"/>
<comment type="catalytic activity">
    <reaction evidence="1">
        <text>a CDP-1,2-diacyl-sn-glycerol + L-serine = a 1,2-diacyl-sn-glycero-3-phospho-L-serine + CMP + H(+)</text>
        <dbReference type="Rhea" id="RHEA:16913"/>
        <dbReference type="ChEBI" id="CHEBI:15378"/>
        <dbReference type="ChEBI" id="CHEBI:33384"/>
        <dbReference type="ChEBI" id="CHEBI:57262"/>
        <dbReference type="ChEBI" id="CHEBI:58332"/>
        <dbReference type="ChEBI" id="CHEBI:60377"/>
        <dbReference type="EC" id="2.7.8.8"/>
    </reaction>
</comment>
<dbReference type="InterPro" id="IPR048254">
    <property type="entry name" value="CDP_ALCOHOL_P_TRANSF_CS"/>
</dbReference>
<dbReference type="PROSITE" id="PS00379">
    <property type="entry name" value="CDP_ALCOHOL_P_TRANSF"/>
    <property type="match status" value="1"/>
</dbReference>
<dbReference type="RefSeq" id="WP_036943288.1">
    <property type="nucleotide sequence ID" value="NZ_JQKC01000021.1"/>
</dbReference>
<keyword evidence="8 16" id="KW-0812">Transmembrane</keyword>
<keyword evidence="7 15" id="KW-0808">Transferase</keyword>
<dbReference type="EMBL" id="LGTC01000001">
    <property type="protein sequence ID" value="KNY29752.1"/>
    <property type="molecule type" value="Genomic_DNA"/>
</dbReference>
<dbReference type="Pfam" id="PF01066">
    <property type="entry name" value="CDP-OH_P_transf"/>
    <property type="match status" value="1"/>
</dbReference>
<proteinExistence type="inferred from homology"/>
<evidence type="ECO:0000256" key="5">
    <source>
        <dbReference type="ARBA" id="ARBA00017171"/>
    </source>
</evidence>
<evidence type="ECO:0000256" key="6">
    <source>
        <dbReference type="ARBA" id="ARBA00022516"/>
    </source>
</evidence>
<dbReference type="GO" id="GO:0008654">
    <property type="term" value="P:phospholipid biosynthetic process"/>
    <property type="evidence" value="ECO:0007669"/>
    <property type="project" value="UniProtKB-KW"/>
</dbReference>
<evidence type="ECO:0000256" key="4">
    <source>
        <dbReference type="ARBA" id="ARBA00013174"/>
    </source>
</evidence>
<evidence type="ECO:0000256" key="7">
    <source>
        <dbReference type="ARBA" id="ARBA00022679"/>
    </source>
</evidence>
<name>A0A0L6JWG0_9FIRM</name>
<evidence type="ECO:0000313" key="17">
    <source>
        <dbReference type="EMBL" id="KNY29752.1"/>
    </source>
</evidence>
<evidence type="ECO:0000256" key="2">
    <source>
        <dbReference type="ARBA" id="ARBA00004127"/>
    </source>
</evidence>
<dbReference type="InterPro" id="IPR043130">
    <property type="entry name" value="CDP-OH_PTrfase_TM_dom"/>
</dbReference>
<comment type="similarity">
    <text evidence="3 15">Belongs to the CDP-alcohol phosphatidyltransferase class-I family.</text>
</comment>
<keyword evidence="6" id="KW-0444">Lipid biosynthesis</keyword>
<feature type="transmembrane region" description="Helical" evidence="16">
    <location>
        <begin position="7"/>
        <end position="28"/>
    </location>
</feature>
<evidence type="ECO:0000256" key="15">
    <source>
        <dbReference type="RuleBase" id="RU003750"/>
    </source>
</evidence>
<reference evidence="18" key="1">
    <citation type="submission" date="2015-07" db="EMBL/GenBank/DDBJ databases">
        <title>Near-Complete Genome Sequence of the Cellulolytic Bacterium Bacteroides (Pseudobacteroides) cellulosolvens ATCC 35603.</title>
        <authorList>
            <person name="Dassa B."/>
            <person name="Utturkar S.M."/>
            <person name="Klingeman D.M."/>
            <person name="Hurt R.A."/>
            <person name="Keller M."/>
            <person name="Xu J."/>
            <person name="Reddy Y.H.K."/>
            <person name="Borovok I."/>
            <person name="Grinberg I.R."/>
            <person name="Lamed R."/>
            <person name="Zhivin O."/>
            <person name="Bayer E.A."/>
            <person name="Brown S.D."/>
        </authorList>
    </citation>
    <scope>NUCLEOTIDE SEQUENCE [LARGE SCALE GENOMIC DNA]</scope>
    <source>
        <strain evidence="18">DSM 2933</strain>
    </source>
</reference>
<keyword evidence="10" id="KW-0443">Lipid metabolism</keyword>
<feature type="transmembrane region" description="Helical" evidence="16">
    <location>
        <begin position="160"/>
        <end position="177"/>
    </location>
</feature>
<dbReference type="STRING" id="398512.Bccel_5029"/>
<dbReference type="PANTHER" id="PTHR14269:SF61">
    <property type="entry name" value="CDP-DIACYLGLYCEROL--SERINE O-PHOSPHATIDYLTRANSFERASE"/>
    <property type="match status" value="1"/>
</dbReference>
<evidence type="ECO:0000313" key="18">
    <source>
        <dbReference type="Proteomes" id="UP000036923"/>
    </source>
</evidence>
<gene>
    <name evidence="17" type="ORF">Bccel_5029</name>
</gene>
<evidence type="ECO:0000256" key="10">
    <source>
        <dbReference type="ARBA" id="ARBA00023098"/>
    </source>
</evidence>